<reference evidence="2 3" key="1">
    <citation type="submission" date="2018-05" db="EMBL/GenBank/DDBJ databases">
        <title>Paenibacillus flagellatus sp. nov., isolated from selenium mineral soil.</title>
        <authorList>
            <person name="Dai X."/>
        </authorList>
    </citation>
    <scope>NUCLEOTIDE SEQUENCE [LARGE SCALE GENOMIC DNA]</scope>
    <source>
        <strain evidence="2 3">DXL2</strain>
    </source>
</reference>
<name>A0A2V5K493_9BACL</name>
<dbReference type="InterPro" id="IPR050464">
    <property type="entry name" value="Zeta_carotene_desat/Oxidored"/>
</dbReference>
<evidence type="ECO:0000313" key="2">
    <source>
        <dbReference type="EMBL" id="PYI52453.1"/>
    </source>
</evidence>
<dbReference type="Proteomes" id="UP000247476">
    <property type="component" value="Unassembled WGS sequence"/>
</dbReference>
<accession>A0A2V5K493</accession>
<proteinExistence type="predicted"/>
<feature type="domain" description="Amine oxidase" evidence="1">
    <location>
        <begin position="13"/>
        <end position="416"/>
    </location>
</feature>
<dbReference type="PANTHER" id="PTHR42923:SF3">
    <property type="entry name" value="PROTOPORPHYRINOGEN OXIDASE"/>
    <property type="match status" value="1"/>
</dbReference>
<sequence>MKQFDAAIIGGGIAGLVASIELAQAGKSVVLIEKSSQLGGRAISVKKNGAIFDVGSHAIIKGGALHNILQDLGIRMEGGSPGTNVSFLWNNKVTHMFKFILSQNLSWSGKMQFMKFFKTLTAFDADSVPAISLRRWVEQEFSDPMTRHIIYAMFRTNSYAQAIDHQLAGPALRSVARTTKKNSIIYIQDGWQTLVDQLYEKAVRSGVSILTRKNATKIEHDGAVHKIKFADGQEMDVTHVISATPPAVTSRLLGDTGCRSILSWKEQARVIEAASLTLSLKRLSAPDHFAVLGLDQPVYFINQSKFTRLSEDGTSVVNITKSNGTGGTDAKADEQLLERTLDLIQPGWRKEVVARQYLPHITVAYDFMHLGREDRFPGPAVPEIAGLYVAGEWATHGENLADAAAASGRRAARRVLQDMETTRKSGRDTMILV</sequence>
<gene>
    <name evidence="2" type="ORF">DLM86_19925</name>
</gene>
<dbReference type="AlphaFoldDB" id="A0A2V5K493"/>
<dbReference type="Gene3D" id="3.50.50.60">
    <property type="entry name" value="FAD/NAD(P)-binding domain"/>
    <property type="match status" value="1"/>
</dbReference>
<dbReference type="OrthoDB" id="269318at2"/>
<dbReference type="Gene3D" id="3.90.660.50">
    <property type="match status" value="1"/>
</dbReference>
<dbReference type="RefSeq" id="WP_110841822.1">
    <property type="nucleotide sequence ID" value="NZ_QJVJ01000009.1"/>
</dbReference>
<dbReference type="EMBL" id="QJVJ01000009">
    <property type="protein sequence ID" value="PYI52453.1"/>
    <property type="molecule type" value="Genomic_DNA"/>
</dbReference>
<protein>
    <submittedName>
        <fullName evidence="2">Dehydrogenase</fullName>
    </submittedName>
</protein>
<dbReference type="InterPro" id="IPR002937">
    <property type="entry name" value="Amino_oxidase"/>
</dbReference>
<evidence type="ECO:0000313" key="3">
    <source>
        <dbReference type="Proteomes" id="UP000247476"/>
    </source>
</evidence>
<dbReference type="GO" id="GO:0016491">
    <property type="term" value="F:oxidoreductase activity"/>
    <property type="evidence" value="ECO:0007669"/>
    <property type="project" value="InterPro"/>
</dbReference>
<organism evidence="2 3">
    <name type="scientific">Paenibacillus flagellatus</name>
    <dbReference type="NCBI Taxonomy" id="2211139"/>
    <lineage>
        <taxon>Bacteria</taxon>
        <taxon>Bacillati</taxon>
        <taxon>Bacillota</taxon>
        <taxon>Bacilli</taxon>
        <taxon>Bacillales</taxon>
        <taxon>Paenibacillaceae</taxon>
        <taxon>Paenibacillus</taxon>
    </lineage>
</organism>
<dbReference type="PANTHER" id="PTHR42923">
    <property type="entry name" value="PROTOPORPHYRINOGEN OXIDASE"/>
    <property type="match status" value="1"/>
</dbReference>
<dbReference type="InterPro" id="IPR036188">
    <property type="entry name" value="FAD/NAD-bd_sf"/>
</dbReference>
<comment type="caution">
    <text evidence="2">The sequence shown here is derived from an EMBL/GenBank/DDBJ whole genome shotgun (WGS) entry which is preliminary data.</text>
</comment>
<dbReference type="SUPFAM" id="SSF51905">
    <property type="entry name" value="FAD/NAD(P)-binding domain"/>
    <property type="match status" value="1"/>
</dbReference>
<keyword evidence="3" id="KW-1185">Reference proteome</keyword>
<evidence type="ECO:0000259" key="1">
    <source>
        <dbReference type="Pfam" id="PF01593"/>
    </source>
</evidence>
<dbReference type="Pfam" id="PF01593">
    <property type="entry name" value="Amino_oxidase"/>
    <property type="match status" value="1"/>
</dbReference>